<comment type="caution">
    <text evidence="1">The sequence shown here is derived from an EMBL/GenBank/DDBJ whole genome shotgun (WGS) entry which is preliminary data.</text>
</comment>
<dbReference type="RefSeq" id="WP_122823950.1">
    <property type="nucleotide sequence ID" value="NZ_CP033325.1"/>
</dbReference>
<proteinExistence type="predicted"/>
<organism evidence="1 2">
    <name type="scientific">Georgenia faecalis</name>
    <dbReference type="NCBI Taxonomy" id="2483799"/>
    <lineage>
        <taxon>Bacteria</taxon>
        <taxon>Bacillati</taxon>
        <taxon>Actinomycetota</taxon>
        <taxon>Actinomycetes</taxon>
        <taxon>Micrococcales</taxon>
        <taxon>Bogoriellaceae</taxon>
        <taxon>Georgenia</taxon>
    </lineage>
</organism>
<protein>
    <submittedName>
        <fullName evidence="1">AroM family protein</fullName>
    </submittedName>
</protein>
<gene>
    <name evidence="1" type="ORF">ACFO3F_06735</name>
</gene>
<reference evidence="2" key="1">
    <citation type="journal article" date="2019" name="Int. J. Syst. Evol. Microbiol.">
        <title>The Global Catalogue of Microorganisms (GCM) 10K type strain sequencing project: providing services to taxonomists for standard genome sequencing and annotation.</title>
        <authorList>
            <consortium name="The Broad Institute Genomics Platform"/>
            <consortium name="The Broad Institute Genome Sequencing Center for Infectious Disease"/>
            <person name="Wu L."/>
            <person name="Ma J."/>
        </authorList>
    </citation>
    <scope>NUCLEOTIDE SEQUENCE [LARGE SCALE GENOMIC DNA]</scope>
    <source>
        <strain evidence="2">JCM 3369</strain>
    </source>
</reference>
<dbReference type="Pfam" id="PF07302">
    <property type="entry name" value="AroM"/>
    <property type="match status" value="1"/>
</dbReference>
<evidence type="ECO:0000313" key="1">
    <source>
        <dbReference type="EMBL" id="MFC4554937.1"/>
    </source>
</evidence>
<name>A0ABV9D987_9MICO</name>
<dbReference type="InterPro" id="IPR010843">
    <property type="entry name" value="Uncharacterised_AroM"/>
</dbReference>
<dbReference type="EMBL" id="JBHSGF010000004">
    <property type="protein sequence ID" value="MFC4554937.1"/>
    <property type="molecule type" value="Genomic_DNA"/>
</dbReference>
<keyword evidence="2" id="KW-1185">Reference proteome</keyword>
<sequence length="226" mass="23588">MKLAVVTIGQSPRVDLTPEIRDVLPPGTEIVEHGALDGLDRAAIAALAPQPGERVLTSRLRDGTSAVVRHDDTVALVGRAVARGEADGADATFLVCTGEFRQVAHTRPLFTAERLAHDGVRGLLSGFPTRRLGILSPLPEQVTEAYAHWEASMGVRPTAVGAASPYTDDPVTVAAAGAMVGGACDLLVMDCIGYTAAMRDAVQEACGDTRVVTARDVAARLLGSLL</sequence>
<dbReference type="Proteomes" id="UP001595955">
    <property type="component" value="Unassembled WGS sequence"/>
</dbReference>
<accession>A0ABV9D987</accession>
<evidence type="ECO:0000313" key="2">
    <source>
        <dbReference type="Proteomes" id="UP001595955"/>
    </source>
</evidence>